<evidence type="ECO:0000259" key="3">
    <source>
        <dbReference type="Pfam" id="PF07727"/>
    </source>
</evidence>
<proteinExistence type="predicted"/>
<keyword evidence="1" id="KW-0479">Metal-binding</keyword>
<keyword evidence="2" id="KW-0378">Hydrolase</keyword>
<evidence type="ECO:0000313" key="4">
    <source>
        <dbReference type="EMBL" id="KAL0288117.1"/>
    </source>
</evidence>
<dbReference type="InterPro" id="IPR039537">
    <property type="entry name" value="Retrotran_Ty1/copia-like"/>
</dbReference>
<organism evidence="4">
    <name type="scientific">Sesamum calycinum</name>
    <dbReference type="NCBI Taxonomy" id="2727403"/>
    <lineage>
        <taxon>Eukaryota</taxon>
        <taxon>Viridiplantae</taxon>
        <taxon>Streptophyta</taxon>
        <taxon>Embryophyta</taxon>
        <taxon>Tracheophyta</taxon>
        <taxon>Spermatophyta</taxon>
        <taxon>Magnoliopsida</taxon>
        <taxon>eudicotyledons</taxon>
        <taxon>Gunneridae</taxon>
        <taxon>Pentapetalae</taxon>
        <taxon>asterids</taxon>
        <taxon>lamiids</taxon>
        <taxon>Lamiales</taxon>
        <taxon>Pedaliaceae</taxon>
        <taxon>Sesamum</taxon>
    </lineage>
</organism>
<dbReference type="Pfam" id="PF07727">
    <property type="entry name" value="RVT_2"/>
    <property type="match status" value="1"/>
</dbReference>
<dbReference type="InterPro" id="IPR012337">
    <property type="entry name" value="RNaseH-like_sf"/>
</dbReference>
<comment type="caution">
    <text evidence="4">The sequence shown here is derived from an EMBL/GenBank/DDBJ whole genome shotgun (WGS) entry which is preliminary data.</text>
</comment>
<reference evidence="4" key="2">
    <citation type="journal article" date="2024" name="Plant">
        <title>Genomic evolution and insights into agronomic trait innovations of Sesamum species.</title>
        <authorList>
            <person name="Miao H."/>
            <person name="Wang L."/>
            <person name="Qu L."/>
            <person name="Liu H."/>
            <person name="Sun Y."/>
            <person name="Le M."/>
            <person name="Wang Q."/>
            <person name="Wei S."/>
            <person name="Zheng Y."/>
            <person name="Lin W."/>
            <person name="Duan Y."/>
            <person name="Cao H."/>
            <person name="Xiong S."/>
            <person name="Wang X."/>
            <person name="Wei L."/>
            <person name="Li C."/>
            <person name="Ma Q."/>
            <person name="Ju M."/>
            <person name="Zhao R."/>
            <person name="Li G."/>
            <person name="Mu C."/>
            <person name="Tian Q."/>
            <person name="Mei H."/>
            <person name="Zhang T."/>
            <person name="Gao T."/>
            <person name="Zhang H."/>
        </authorList>
    </citation>
    <scope>NUCLEOTIDE SEQUENCE</scope>
    <source>
        <strain evidence="4">KEN8</strain>
    </source>
</reference>
<dbReference type="InterPro" id="IPR013103">
    <property type="entry name" value="RVT_2"/>
</dbReference>
<evidence type="ECO:0000256" key="1">
    <source>
        <dbReference type="ARBA" id="ARBA00022723"/>
    </source>
</evidence>
<reference evidence="4" key="1">
    <citation type="submission" date="2020-06" db="EMBL/GenBank/DDBJ databases">
        <authorList>
            <person name="Li T."/>
            <person name="Hu X."/>
            <person name="Zhang T."/>
            <person name="Song X."/>
            <person name="Zhang H."/>
            <person name="Dai N."/>
            <person name="Sheng W."/>
            <person name="Hou X."/>
            <person name="Wei L."/>
        </authorList>
    </citation>
    <scope>NUCLEOTIDE SEQUENCE</scope>
    <source>
        <strain evidence="4">KEN8</strain>
        <tissue evidence="4">Leaf</tissue>
    </source>
</reference>
<feature type="domain" description="Reverse transcriptase Ty1/copia-type" evidence="3">
    <location>
        <begin position="224"/>
        <end position="267"/>
    </location>
</feature>
<accession>A0AAW2J0Z6</accession>
<name>A0AAW2J0Z6_9LAMI</name>
<dbReference type="AlphaFoldDB" id="A0AAW2J0Z6"/>
<dbReference type="EMBL" id="JACGWM010001768">
    <property type="protein sequence ID" value="KAL0288117.1"/>
    <property type="molecule type" value="Genomic_DNA"/>
</dbReference>
<protein>
    <submittedName>
        <fullName evidence="4">Retrovirus-related Pol polyprotein from transposon TNT 1-94</fullName>
    </submittedName>
</protein>
<evidence type="ECO:0000256" key="2">
    <source>
        <dbReference type="ARBA" id="ARBA00022801"/>
    </source>
</evidence>
<dbReference type="PANTHER" id="PTHR42648:SF27">
    <property type="entry name" value="RNA-DIRECTED DNA POLYMERASE"/>
    <property type="match status" value="1"/>
</dbReference>
<dbReference type="GO" id="GO:0016787">
    <property type="term" value="F:hydrolase activity"/>
    <property type="evidence" value="ECO:0007669"/>
    <property type="project" value="UniProtKB-KW"/>
</dbReference>
<dbReference type="SUPFAM" id="SSF53098">
    <property type="entry name" value="Ribonuclease H-like"/>
    <property type="match status" value="1"/>
</dbReference>
<dbReference type="PANTHER" id="PTHR42648">
    <property type="entry name" value="TRANSPOSASE, PUTATIVE-RELATED"/>
    <property type="match status" value="1"/>
</dbReference>
<sequence>MTKKPFVGQRVLANGLLDLIHTDIYGPLNTLARGGFSYFITFTDYHSQYGYVYLIMYKFEAFGSVGKRRNRTLLDMVRSMMSFTELPLSFLGYALETAAKLLNMGHPRWYPRRHTRYGMASQRPTIFLEKGFSVDNRQDGVLLEESSEPPQQNNTTSFEPSVPTDGVPILCRSTRVSRPLERYRFMRFTSQLNNDLKTYREASRTSIRDANGSYKCKLGTYGEVTAVKARLVAKGYTQRPEIDFEETYSPVAMAKSIWILLAIAAWDRSRRILGLTQSSYIEKVLKKFKMENSNQGFLPMRHGIKLSKKESPKPDEELKRILDILYASVVESIQYVVPCTRPDVAYALSVTSRYQACPRVAH</sequence>
<gene>
    <name evidence="4" type="ORF">Scaly_2742100</name>
</gene>
<dbReference type="GO" id="GO:0046872">
    <property type="term" value="F:metal ion binding"/>
    <property type="evidence" value="ECO:0007669"/>
    <property type="project" value="UniProtKB-KW"/>
</dbReference>